<name>A0A4R8ISZ8_9GAMM</name>
<dbReference type="Proteomes" id="UP000294914">
    <property type="component" value="Unassembled WGS sequence"/>
</dbReference>
<dbReference type="EMBL" id="SOQX01000001">
    <property type="protein sequence ID" value="TDY03758.1"/>
    <property type="molecule type" value="Genomic_DNA"/>
</dbReference>
<sequence>MNPPRDTRIDSRLDERLASLTGALQQQIKPDGTLWDPQQGKSSPVDHYAQISTALALYLRQPADPLVRRLIEHWLAQTSDQRGHAPFNRFLLLLLRETWHNHDEARSAIDASLITESLSRCPLARRYPSNNWTLLAQLCRIMEATSKKQRAQATGELGRMLDRWTMPAGGFVDFPGHAASPGSATPMAYHHKALFVTTMALHYTRSSRLMGHLQRLHEWVLLCWDGQTHVGGFGRSTHSLFGDACLLASLILSGCDKQQPSQSTGSQMITGILKRWSGQCRDDDLLALNPAGQQGWDSYMYLSVYNAWTAAIVGWARHVATSDAQPVINTQALEATPAFRQDADAGLLRIGTDAGLVALLSTRGQRPQGFSRDAVELRYAGGVPFHVARRDQLLCPASTRIKATRLLAQPALAGWTPVFLIDGILCGLTEYTHVQIEETDAAYRITLAGSPLPLLRPADSTAWQRLKAAIDWRFLDGALGRRAVLQRRPARQVQARLVISLSRHKPELIHELTLEPIATGRVRYLNPAGHALIANALPRTRELESSSRDKTRTTDAAFHDTTLDSAIPGASGYCLAEQTIGEEGYRHRLVLQW</sequence>
<dbReference type="AlphaFoldDB" id="A0A4R8ISZ8"/>
<accession>A0A4R8ISZ8</accession>
<proteinExistence type="predicted"/>
<dbReference type="OrthoDB" id="9177691at2"/>
<organism evidence="1 2">
    <name type="scientific">Thiohalophilus thiocyanatoxydans</name>
    <dbReference type="NCBI Taxonomy" id="381308"/>
    <lineage>
        <taxon>Bacteria</taxon>
        <taxon>Pseudomonadati</taxon>
        <taxon>Pseudomonadota</taxon>
        <taxon>Gammaproteobacteria</taxon>
        <taxon>Thiohalomonadales</taxon>
        <taxon>Thiohalophilaceae</taxon>
        <taxon>Thiohalophilus</taxon>
    </lineage>
</organism>
<evidence type="ECO:0000313" key="2">
    <source>
        <dbReference type="Proteomes" id="UP000294914"/>
    </source>
</evidence>
<gene>
    <name evidence="1" type="ORF">EDC23_0128</name>
</gene>
<evidence type="ECO:0000313" key="1">
    <source>
        <dbReference type="EMBL" id="TDY03758.1"/>
    </source>
</evidence>
<dbReference type="RefSeq" id="WP_134080343.1">
    <property type="nucleotide sequence ID" value="NZ_SOQX01000001.1"/>
</dbReference>
<reference evidence="1 2" key="1">
    <citation type="submission" date="2019-03" db="EMBL/GenBank/DDBJ databases">
        <title>Genomic Encyclopedia of Type Strains, Phase IV (KMG-IV): sequencing the most valuable type-strain genomes for metagenomic binning, comparative biology and taxonomic classification.</title>
        <authorList>
            <person name="Goeker M."/>
        </authorList>
    </citation>
    <scope>NUCLEOTIDE SEQUENCE [LARGE SCALE GENOMIC DNA]</scope>
    <source>
        <strain evidence="1 2">DSM 16326</strain>
    </source>
</reference>
<protein>
    <recommendedName>
        <fullName evidence="3">Heparinase II/III-like protein</fullName>
    </recommendedName>
</protein>
<keyword evidence="2" id="KW-1185">Reference proteome</keyword>
<comment type="caution">
    <text evidence="1">The sequence shown here is derived from an EMBL/GenBank/DDBJ whole genome shotgun (WGS) entry which is preliminary data.</text>
</comment>
<evidence type="ECO:0008006" key="3">
    <source>
        <dbReference type="Google" id="ProtNLM"/>
    </source>
</evidence>